<dbReference type="InterPro" id="IPR018584">
    <property type="entry name" value="GT87"/>
</dbReference>
<feature type="transmembrane region" description="Helical" evidence="8">
    <location>
        <begin position="102"/>
        <end position="124"/>
    </location>
</feature>
<keyword evidence="3" id="KW-0808">Transferase</keyword>
<keyword evidence="4 8" id="KW-0812">Transmembrane</keyword>
<comment type="similarity">
    <text evidence="7">Belongs to the glycosyltransferase 87 family.</text>
</comment>
<evidence type="ECO:0000256" key="1">
    <source>
        <dbReference type="ARBA" id="ARBA00004651"/>
    </source>
</evidence>
<dbReference type="EMBL" id="JBHTAJ010000037">
    <property type="protein sequence ID" value="MFC7181883.1"/>
    <property type="molecule type" value="Genomic_DNA"/>
</dbReference>
<keyword evidence="6 8" id="KW-0472">Membrane</keyword>
<gene>
    <name evidence="9" type="ORF">ACFQMG_20225</name>
</gene>
<evidence type="ECO:0000256" key="2">
    <source>
        <dbReference type="ARBA" id="ARBA00022475"/>
    </source>
</evidence>
<feature type="transmembrane region" description="Helical" evidence="8">
    <location>
        <begin position="144"/>
        <end position="162"/>
    </location>
</feature>
<evidence type="ECO:0000256" key="4">
    <source>
        <dbReference type="ARBA" id="ARBA00022692"/>
    </source>
</evidence>
<feature type="transmembrane region" description="Helical" evidence="8">
    <location>
        <begin position="182"/>
        <end position="203"/>
    </location>
</feature>
<proteinExistence type="inferred from homology"/>
<evidence type="ECO:0000313" key="10">
    <source>
        <dbReference type="Proteomes" id="UP001596435"/>
    </source>
</evidence>
<accession>A0ABW2G3V6</accession>
<keyword evidence="10" id="KW-1185">Reference proteome</keyword>
<evidence type="ECO:0000313" key="9">
    <source>
        <dbReference type="EMBL" id="MFC7181883.1"/>
    </source>
</evidence>
<dbReference type="Pfam" id="PF09594">
    <property type="entry name" value="GT87"/>
    <property type="match status" value="1"/>
</dbReference>
<protein>
    <submittedName>
        <fullName evidence="9">Glycosyltransferase 87 family protein</fullName>
    </submittedName>
</protein>
<feature type="transmembrane region" description="Helical" evidence="8">
    <location>
        <begin position="361"/>
        <end position="379"/>
    </location>
</feature>
<feature type="transmembrane region" description="Helical" evidence="8">
    <location>
        <begin position="215"/>
        <end position="233"/>
    </location>
</feature>
<organism evidence="9 10">
    <name type="scientific">Kitasatospora paranensis</name>
    <dbReference type="NCBI Taxonomy" id="258053"/>
    <lineage>
        <taxon>Bacteria</taxon>
        <taxon>Bacillati</taxon>
        <taxon>Actinomycetota</taxon>
        <taxon>Actinomycetes</taxon>
        <taxon>Kitasatosporales</taxon>
        <taxon>Streptomycetaceae</taxon>
        <taxon>Kitasatospora</taxon>
    </lineage>
</organism>
<keyword evidence="2" id="KW-1003">Cell membrane</keyword>
<name>A0ABW2G3V6_9ACTN</name>
<dbReference type="RefSeq" id="WP_380231648.1">
    <property type="nucleotide sequence ID" value="NZ_JBHSVH010000002.1"/>
</dbReference>
<comment type="subcellular location">
    <subcellularLocation>
        <location evidence="1">Cell membrane</location>
        <topology evidence="1">Multi-pass membrane protein</topology>
    </subcellularLocation>
</comment>
<comment type="caution">
    <text evidence="9">The sequence shown here is derived from an EMBL/GenBank/DDBJ whole genome shotgun (WGS) entry which is preliminary data.</text>
</comment>
<evidence type="ECO:0000256" key="3">
    <source>
        <dbReference type="ARBA" id="ARBA00022679"/>
    </source>
</evidence>
<feature type="transmembrane region" description="Helical" evidence="8">
    <location>
        <begin position="286"/>
        <end position="304"/>
    </location>
</feature>
<reference evidence="10" key="1">
    <citation type="journal article" date="2019" name="Int. J. Syst. Evol. Microbiol.">
        <title>The Global Catalogue of Microorganisms (GCM) 10K type strain sequencing project: providing services to taxonomists for standard genome sequencing and annotation.</title>
        <authorList>
            <consortium name="The Broad Institute Genomics Platform"/>
            <consortium name="The Broad Institute Genome Sequencing Center for Infectious Disease"/>
            <person name="Wu L."/>
            <person name="Ma J."/>
        </authorList>
    </citation>
    <scope>NUCLEOTIDE SEQUENCE [LARGE SCALE GENOMIC DNA]</scope>
    <source>
        <strain evidence="10">CGMCC 1.12859</strain>
    </source>
</reference>
<evidence type="ECO:0000256" key="7">
    <source>
        <dbReference type="ARBA" id="ARBA00024033"/>
    </source>
</evidence>
<dbReference type="Proteomes" id="UP001596435">
    <property type="component" value="Unassembled WGS sequence"/>
</dbReference>
<evidence type="ECO:0000256" key="5">
    <source>
        <dbReference type="ARBA" id="ARBA00022989"/>
    </source>
</evidence>
<keyword evidence="5 8" id="KW-1133">Transmembrane helix</keyword>
<evidence type="ECO:0000256" key="8">
    <source>
        <dbReference type="SAM" id="Phobius"/>
    </source>
</evidence>
<sequence>MVAQAPTPVTQWGMPTAGPFRWTRPTTWPREALALAGYWAASRLVMIGMLRSGKAEQAIEVHRTYFGWYEVLRHGHFPVGDVTWQYPPGAALAMLAPGLLPFLTYLQAFAVLMLVTDAITQAALVRVSLRRNGGVHRGRSTAGAWMWALSMPLLLGMPFGRYDLPVTALAMAALLLMPSRPRVGGALAGIGAMVKVWPALVVLGAPRGRGTRQAWTSMCVSAAVLLVVLATVFDGALDFLTAQRGRGVEIESLGGSMLQVARELGWPGEVEMHYGSLEFLGPHVDLIARVSLLLTAVAFGWLLLWRFRARRWTPALPYDAALTAVLLFTVTSRVISPQYLIWLIGLASVCLTVRGTSQRPVAVVVLLTAAVTTIDYPLFFDAMIKGGWQPALVIVTRNGLLLSASLWSAARLWRASVSPLPALQEAPQTRRGPIRVA</sequence>
<evidence type="ECO:0000256" key="6">
    <source>
        <dbReference type="ARBA" id="ARBA00023136"/>
    </source>
</evidence>